<dbReference type="EMBL" id="JABDTM020011692">
    <property type="protein sequence ID" value="KAH0820513.1"/>
    <property type="molecule type" value="Genomic_DNA"/>
</dbReference>
<evidence type="ECO:0000256" key="2">
    <source>
        <dbReference type="SAM" id="MobiDB-lite"/>
    </source>
</evidence>
<reference evidence="4" key="1">
    <citation type="journal article" date="2020" name="J Insects Food Feed">
        <title>The yellow mealworm (Tenebrio molitor) genome: a resource for the emerging insects as food and feed industry.</title>
        <authorList>
            <person name="Eriksson T."/>
            <person name="Andere A."/>
            <person name="Kelstrup H."/>
            <person name="Emery V."/>
            <person name="Picard C."/>
        </authorList>
    </citation>
    <scope>NUCLEOTIDE SEQUENCE</scope>
    <source>
        <strain evidence="4">Stoneville</strain>
        <tissue evidence="4">Whole head</tissue>
    </source>
</reference>
<dbReference type="InterPro" id="IPR036875">
    <property type="entry name" value="Znf_CCHC_sf"/>
</dbReference>
<reference evidence="4" key="2">
    <citation type="submission" date="2021-08" db="EMBL/GenBank/DDBJ databases">
        <authorList>
            <person name="Eriksson T."/>
        </authorList>
    </citation>
    <scope>NUCLEOTIDE SEQUENCE</scope>
    <source>
        <strain evidence="4">Stoneville</strain>
        <tissue evidence="4">Whole head</tissue>
    </source>
</reference>
<dbReference type="PANTHER" id="PTHR47481">
    <property type="match status" value="1"/>
</dbReference>
<dbReference type="GO" id="GO:0003676">
    <property type="term" value="F:nucleic acid binding"/>
    <property type="evidence" value="ECO:0007669"/>
    <property type="project" value="InterPro"/>
</dbReference>
<dbReference type="SMART" id="SM00343">
    <property type="entry name" value="ZnF_C2HC"/>
    <property type="match status" value="1"/>
</dbReference>
<keyword evidence="5" id="KW-1185">Reference proteome</keyword>
<protein>
    <recommendedName>
        <fullName evidence="3">CCHC-type domain-containing protein</fullName>
    </recommendedName>
</protein>
<dbReference type="Pfam" id="PF00098">
    <property type="entry name" value="zf-CCHC"/>
    <property type="match status" value="1"/>
</dbReference>
<dbReference type="PANTHER" id="PTHR47481:SF14">
    <property type="entry name" value="RETROTRANSPOSON COPIA-LIKE N-TERMINAL DOMAIN-CONTAINING PROTEIN"/>
    <property type="match status" value="1"/>
</dbReference>
<evidence type="ECO:0000256" key="1">
    <source>
        <dbReference type="PROSITE-ProRule" id="PRU00047"/>
    </source>
</evidence>
<evidence type="ECO:0000259" key="3">
    <source>
        <dbReference type="PROSITE" id="PS50158"/>
    </source>
</evidence>
<dbReference type="Gene3D" id="4.10.60.10">
    <property type="entry name" value="Zinc finger, CCHC-type"/>
    <property type="match status" value="1"/>
</dbReference>
<organism evidence="4 5">
    <name type="scientific">Tenebrio molitor</name>
    <name type="common">Yellow mealworm beetle</name>
    <dbReference type="NCBI Taxonomy" id="7067"/>
    <lineage>
        <taxon>Eukaryota</taxon>
        <taxon>Metazoa</taxon>
        <taxon>Ecdysozoa</taxon>
        <taxon>Arthropoda</taxon>
        <taxon>Hexapoda</taxon>
        <taxon>Insecta</taxon>
        <taxon>Pterygota</taxon>
        <taxon>Neoptera</taxon>
        <taxon>Endopterygota</taxon>
        <taxon>Coleoptera</taxon>
        <taxon>Polyphaga</taxon>
        <taxon>Cucujiformia</taxon>
        <taxon>Tenebrionidae</taxon>
        <taxon>Tenebrio</taxon>
    </lineage>
</organism>
<keyword evidence="1" id="KW-0862">Zinc</keyword>
<feature type="region of interest" description="Disordered" evidence="2">
    <location>
        <begin position="176"/>
        <end position="207"/>
    </location>
</feature>
<dbReference type="Pfam" id="PF14223">
    <property type="entry name" value="Retrotran_gag_2"/>
    <property type="match status" value="1"/>
</dbReference>
<sequence>MNPPAIFILDQIKTYSKKSWKFQVNVLFGAHGIRDTVDRSRVKPEGVGQHIARWINDNAKAMFLTSTTIESEQLEPLLVCVTVKEMWEKLTSVHEQKSASNKLLLTTKLYEYRMSPGDTIIQHVAKVQNMAAQLLDVGKPVSDLTIMAKILASLSPKYAAFQTTWDSVKARLTTEDERPSAFSANKKNGGKKNDAKNATGKSQKSDWRKDVECYMCKKRGHFARECRSKKSEKQNGGAQVKIQEITRS</sequence>
<name>A0A8J6HUQ2_TENMO</name>
<feature type="domain" description="CCHC-type" evidence="3">
    <location>
        <begin position="213"/>
        <end position="228"/>
    </location>
</feature>
<gene>
    <name evidence="4" type="ORF">GEV33_002278</name>
</gene>
<keyword evidence="1" id="KW-0479">Metal-binding</keyword>
<dbReference type="PROSITE" id="PS50158">
    <property type="entry name" value="ZF_CCHC"/>
    <property type="match status" value="1"/>
</dbReference>
<dbReference type="GO" id="GO:0008270">
    <property type="term" value="F:zinc ion binding"/>
    <property type="evidence" value="ECO:0007669"/>
    <property type="project" value="UniProtKB-KW"/>
</dbReference>
<comment type="caution">
    <text evidence="4">The sequence shown here is derived from an EMBL/GenBank/DDBJ whole genome shotgun (WGS) entry which is preliminary data.</text>
</comment>
<dbReference type="Proteomes" id="UP000719412">
    <property type="component" value="Unassembled WGS sequence"/>
</dbReference>
<evidence type="ECO:0000313" key="4">
    <source>
        <dbReference type="EMBL" id="KAH0820513.1"/>
    </source>
</evidence>
<keyword evidence="1" id="KW-0863">Zinc-finger</keyword>
<evidence type="ECO:0000313" key="5">
    <source>
        <dbReference type="Proteomes" id="UP000719412"/>
    </source>
</evidence>
<feature type="region of interest" description="Disordered" evidence="2">
    <location>
        <begin position="225"/>
        <end position="248"/>
    </location>
</feature>
<proteinExistence type="predicted"/>
<dbReference type="SUPFAM" id="SSF57756">
    <property type="entry name" value="Retrovirus zinc finger-like domains"/>
    <property type="match status" value="1"/>
</dbReference>
<dbReference type="InterPro" id="IPR001878">
    <property type="entry name" value="Znf_CCHC"/>
</dbReference>
<dbReference type="AlphaFoldDB" id="A0A8J6HUQ2"/>
<accession>A0A8J6HUQ2</accession>